<dbReference type="Proteomes" id="UP000326340">
    <property type="component" value="Unassembled WGS sequence"/>
</dbReference>
<keyword evidence="3" id="KW-1185">Reference proteome</keyword>
<reference evidence="2 3" key="1">
    <citation type="journal article" date="2019" name="Sci. Rep.">
        <title>Colletotrichum shisoi sp. nov., an anthracnose pathogen of Perilla frutescens in Japan: molecular phylogenetic, morphological and genomic evidence.</title>
        <authorList>
            <person name="Gan P."/>
            <person name="Tsushima A."/>
            <person name="Hiroyama R."/>
            <person name="Narusaka M."/>
            <person name="Takano Y."/>
            <person name="Narusaka Y."/>
            <person name="Kawaradani M."/>
            <person name="Damm U."/>
            <person name="Shirasu K."/>
        </authorList>
    </citation>
    <scope>NUCLEOTIDE SEQUENCE [LARGE SCALE GENOMIC DNA]</scope>
    <source>
        <strain evidence="2 3">PG-2018a</strain>
    </source>
</reference>
<dbReference type="AlphaFoldDB" id="A0A5Q4BG31"/>
<evidence type="ECO:0000313" key="3">
    <source>
        <dbReference type="Proteomes" id="UP000326340"/>
    </source>
</evidence>
<sequence>MATPGEPVSVLQIRDLAPPDQIYLLNCHPPSSIASSVRSRGNAREPLRLVSAGGNSADLTSDSDTTTTAPAMTIPSTFYHILCVCV</sequence>
<evidence type="ECO:0000256" key="1">
    <source>
        <dbReference type="SAM" id="MobiDB-lite"/>
    </source>
</evidence>
<dbReference type="EMBL" id="PUHP01001529">
    <property type="protein sequence ID" value="TQN65624.1"/>
    <property type="molecule type" value="Genomic_DNA"/>
</dbReference>
<comment type="caution">
    <text evidence="2">The sequence shown here is derived from an EMBL/GenBank/DDBJ whole genome shotgun (WGS) entry which is preliminary data.</text>
</comment>
<name>A0A5Q4BG31_9PEZI</name>
<feature type="region of interest" description="Disordered" evidence="1">
    <location>
        <begin position="49"/>
        <end position="68"/>
    </location>
</feature>
<protein>
    <submittedName>
        <fullName evidence="2">Uncharacterized protein</fullName>
    </submittedName>
</protein>
<accession>A0A5Q4BG31</accession>
<gene>
    <name evidence="2" type="ORF">CSHISOI_09800</name>
</gene>
<proteinExistence type="predicted"/>
<evidence type="ECO:0000313" key="2">
    <source>
        <dbReference type="EMBL" id="TQN65624.1"/>
    </source>
</evidence>
<feature type="compositionally biased region" description="Low complexity" evidence="1">
    <location>
        <begin position="56"/>
        <end position="68"/>
    </location>
</feature>
<organism evidence="2 3">
    <name type="scientific">Colletotrichum shisoi</name>
    <dbReference type="NCBI Taxonomy" id="2078593"/>
    <lineage>
        <taxon>Eukaryota</taxon>
        <taxon>Fungi</taxon>
        <taxon>Dikarya</taxon>
        <taxon>Ascomycota</taxon>
        <taxon>Pezizomycotina</taxon>
        <taxon>Sordariomycetes</taxon>
        <taxon>Hypocreomycetidae</taxon>
        <taxon>Glomerellales</taxon>
        <taxon>Glomerellaceae</taxon>
        <taxon>Colletotrichum</taxon>
        <taxon>Colletotrichum destructivum species complex</taxon>
    </lineage>
</organism>